<accession>K1XYS7</accession>
<organism evidence="4 5">
    <name type="scientific">Marssonina brunnea f. sp. multigermtubi (strain MB_m1)</name>
    <name type="common">Marssonina leaf spot fungus</name>
    <dbReference type="NCBI Taxonomy" id="1072389"/>
    <lineage>
        <taxon>Eukaryota</taxon>
        <taxon>Fungi</taxon>
        <taxon>Dikarya</taxon>
        <taxon>Ascomycota</taxon>
        <taxon>Pezizomycotina</taxon>
        <taxon>Leotiomycetes</taxon>
        <taxon>Helotiales</taxon>
        <taxon>Drepanopezizaceae</taxon>
        <taxon>Drepanopeziza</taxon>
    </lineage>
</organism>
<feature type="domain" description="Wings apart-like protein C-terminal" evidence="3">
    <location>
        <begin position="570"/>
        <end position="912"/>
    </location>
</feature>
<dbReference type="InterPro" id="IPR039874">
    <property type="entry name" value="WAPL"/>
</dbReference>
<feature type="region of interest" description="Disordered" evidence="2">
    <location>
        <begin position="387"/>
        <end position="417"/>
    </location>
</feature>
<dbReference type="Gene3D" id="1.25.10.10">
    <property type="entry name" value="Leucine-rich Repeat Variant"/>
    <property type="match status" value="2"/>
</dbReference>
<evidence type="ECO:0000313" key="5">
    <source>
        <dbReference type="Proteomes" id="UP000006753"/>
    </source>
</evidence>
<dbReference type="PANTHER" id="PTHR22100:SF13">
    <property type="entry name" value="WINGS APART-LIKE PROTEIN HOMOLOG"/>
    <property type="match status" value="1"/>
</dbReference>
<feature type="compositionally biased region" description="Polar residues" evidence="2">
    <location>
        <begin position="126"/>
        <end position="135"/>
    </location>
</feature>
<feature type="compositionally biased region" description="Basic and acidic residues" evidence="2">
    <location>
        <begin position="38"/>
        <end position="53"/>
    </location>
</feature>
<feature type="region of interest" description="Disordered" evidence="2">
    <location>
        <begin position="1"/>
        <end position="141"/>
    </location>
</feature>
<feature type="compositionally biased region" description="Basic residues" evidence="2">
    <location>
        <begin position="10"/>
        <end position="25"/>
    </location>
</feature>
<comment type="similarity">
    <text evidence="1">Belongs to the WAPL family.</text>
</comment>
<feature type="compositionally biased region" description="Low complexity" evidence="2">
    <location>
        <begin position="393"/>
        <end position="413"/>
    </location>
</feature>
<evidence type="ECO:0000256" key="2">
    <source>
        <dbReference type="SAM" id="MobiDB-lite"/>
    </source>
</evidence>
<dbReference type="KEGG" id="mbe:MBM_03766"/>
<dbReference type="InterPro" id="IPR011989">
    <property type="entry name" value="ARM-like"/>
</dbReference>
<keyword evidence="5" id="KW-1185">Reference proteome</keyword>
<reference evidence="4 5" key="1">
    <citation type="journal article" date="2012" name="BMC Genomics">
        <title>Sequencing the genome of Marssonina brunnea reveals fungus-poplar co-evolution.</title>
        <authorList>
            <person name="Zhu S."/>
            <person name="Cao Y.-Z."/>
            <person name="Jiang C."/>
            <person name="Tan B.-Y."/>
            <person name="Wang Z."/>
            <person name="Feng S."/>
            <person name="Zhang L."/>
            <person name="Su X.-H."/>
            <person name="Brejova B."/>
            <person name="Vinar T."/>
            <person name="Xu M."/>
            <person name="Wang M.-X."/>
            <person name="Zhang S.-G."/>
            <person name="Huang M.-R."/>
            <person name="Wu R."/>
            <person name="Zhou Y."/>
        </authorList>
    </citation>
    <scope>NUCLEOTIDE SEQUENCE [LARGE SCALE GENOMIC DNA]</scope>
    <source>
        <strain evidence="4 5">MB_m1</strain>
    </source>
</reference>
<evidence type="ECO:0000256" key="1">
    <source>
        <dbReference type="ARBA" id="ARBA00006854"/>
    </source>
</evidence>
<feature type="compositionally biased region" description="Polar residues" evidence="2">
    <location>
        <begin position="486"/>
        <end position="506"/>
    </location>
</feature>
<gene>
    <name evidence="4" type="ORF">MBM_03766</name>
</gene>
<feature type="region of interest" description="Disordered" evidence="2">
    <location>
        <begin position="291"/>
        <end position="340"/>
    </location>
</feature>
<dbReference type="OrthoDB" id="78088at2759"/>
<dbReference type="InParanoid" id="K1XYS7"/>
<dbReference type="PANTHER" id="PTHR22100">
    <property type="entry name" value="WINGS APART-LIKE PROTEIN HOMOLOG"/>
    <property type="match status" value="1"/>
</dbReference>
<dbReference type="EMBL" id="JH921434">
    <property type="protein sequence ID" value="EKD17994.1"/>
    <property type="molecule type" value="Genomic_DNA"/>
</dbReference>
<sequence>MATVHGPVASKKKIMTYGKAARKRVPEHGFTSKARKSQTPDRETEIPRNEVTRRASSTLLPLRTPTPPKVKPVRPRSRSRTPCARRQVDIFDAPESDDEAPAPKAHKTTTSTTMKQMPAPFRSHSRTPSTISPSNDIFDVPCSEDDAPVLRPIRKPVLRAAAPPTMKLKSILRCSPSKTPSPPAPAKDIYEILSDIEDEAPKPVQKIAKAIKSKEQKVLSVLSMSAPAVTPKKDIFDFPSDDEGTPTTKSIFKVSKTIPPNGDAKLIHKPPTGGQGVRKKLKLTPVEPQVKRLPANNPRPVPGSRIAKPRPRNISPKGNPTKSVARTKVKVSTEKEIEAPKTPSRLSLTLEPTTPPVSLSDVHMADVDPSGRHISPHSMKMWQNLLGSDDNGETSTGVDGDTTEVDGGTIVTTKAAKSETRIRSLLLRPAGISKPGRRNAPDPPRRRLIDSLVEQAADSSGDHSDDSDEISALELSGDMDTVMQDASNSQNTLASSFSESQPSQTMGPKFTYAKQRSMLNEEDLMAQLSIEIPAMPAQTGGRRGRMIAIPSLKQLSSFKEDEDEDSVAAIRSVHELRQAGANNRFLDEVQDYLERIGSPGKSSVSMRRSGLLDLASKMQNKNFLRQFRQHGTEQKLFMHLGKETEIVSGFLMVTILISLLLDGNMPHIVDHLRRQGITRLLIRQLECQSGIVAVAKARESNMSKVAITLVSEYQDYLVKLPSPAWDEVQLQSLSPRTAALRCLELMVRQTREAGSMNDLFSKELTANLFAIVNTATDRSWNLPKEEAAIDFYFALSALDLHSIGARTAFDETIWIREFLPIVSKTLRAGMARPLEEFGILQTLILKLTLNVTNNNPRASDVFAQPPLMAAMGQVAVTRLDQISRFMIEDELSVAVDYLVLVLGVMINFAEWSPACRQSLQSLQGSDGDPLDAMVAAFSHSLERTSQADSVHETQKNVAFGYLSVLLGFFSQLPALCDRIAAKQPGKSLKTVIAAIEEFVGHFKVVDLIAVDEEGHNPQHGLTERLEKLVGSLKALKK</sequence>
<name>K1XYS7_MARBU</name>
<evidence type="ECO:0000313" key="4">
    <source>
        <dbReference type="EMBL" id="EKD17994.1"/>
    </source>
</evidence>
<dbReference type="RefSeq" id="XP_007291655.1">
    <property type="nucleotide sequence ID" value="XM_007291593.1"/>
</dbReference>
<evidence type="ECO:0000259" key="3">
    <source>
        <dbReference type="Pfam" id="PF07814"/>
    </source>
</evidence>
<feature type="region of interest" description="Disordered" evidence="2">
    <location>
        <begin position="256"/>
        <end position="278"/>
    </location>
</feature>
<dbReference type="Proteomes" id="UP000006753">
    <property type="component" value="Unassembled WGS sequence"/>
</dbReference>
<dbReference type="Pfam" id="PF07814">
    <property type="entry name" value="WAPL"/>
    <property type="match status" value="1"/>
</dbReference>
<dbReference type="InterPro" id="IPR022771">
    <property type="entry name" value="WAPL_C"/>
</dbReference>
<feature type="region of interest" description="Disordered" evidence="2">
    <location>
        <begin position="426"/>
        <end position="445"/>
    </location>
</feature>
<dbReference type="AlphaFoldDB" id="K1XYS7"/>
<dbReference type="GeneID" id="18759701"/>
<feature type="region of interest" description="Disordered" evidence="2">
    <location>
        <begin position="486"/>
        <end position="508"/>
    </location>
</feature>
<dbReference type="eggNOG" id="ENOG502RZXD">
    <property type="taxonomic scope" value="Eukaryota"/>
</dbReference>
<proteinExistence type="inferred from homology"/>
<protein>
    <recommendedName>
        <fullName evidence="3">Wings apart-like protein C-terminal domain-containing protein</fullName>
    </recommendedName>
</protein>
<dbReference type="OMA" id="KLCIDRT"/>
<dbReference type="HOGENOM" id="CLU_011973_0_0_1"/>